<keyword evidence="1" id="KW-0812">Transmembrane</keyword>
<feature type="transmembrane region" description="Helical" evidence="1">
    <location>
        <begin position="36"/>
        <end position="55"/>
    </location>
</feature>
<evidence type="ECO:0000313" key="2">
    <source>
        <dbReference type="EMBL" id="ACL42202.1"/>
    </source>
</evidence>
<organism evidence="2 3">
    <name type="scientific">Pseudarthrobacter chlorophenolicus (strain ATCC 700700 / DSM 12829 / CIP 107037 / JCM 12360 / KCTC 9906 / NCIMB 13794 / A6)</name>
    <name type="common">Arthrobacter chlorophenolicus</name>
    <dbReference type="NCBI Taxonomy" id="452863"/>
    <lineage>
        <taxon>Bacteria</taxon>
        <taxon>Bacillati</taxon>
        <taxon>Actinomycetota</taxon>
        <taxon>Actinomycetes</taxon>
        <taxon>Micrococcales</taxon>
        <taxon>Micrococcaceae</taxon>
        <taxon>Pseudarthrobacter</taxon>
    </lineage>
</organism>
<gene>
    <name evidence="2" type="ordered locus">Achl_4251</name>
</gene>
<keyword evidence="1" id="KW-0472">Membrane</keyword>
<dbReference type="HOGENOM" id="CLU_1988025_0_0_11"/>
<name>B8HIF5_PSECP</name>
<keyword evidence="3" id="KW-1185">Reference proteome</keyword>
<geneLocation type="plasmid" evidence="2 3">
    <name>pACHL01</name>
</geneLocation>
<dbReference type="EMBL" id="CP001342">
    <property type="protein sequence ID" value="ACL42202.1"/>
    <property type="molecule type" value="Genomic_DNA"/>
</dbReference>
<dbReference type="AlphaFoldDB" id="B8HIF5"/>
<dbReference type="RefSeq" id="WP_012623219.1">
    <property type="nucleotide sequence ID" value="NC_011879.1"/>
</dbReference>
<reference evidence="2" key="1">
    <citation type="submission" date="2009-01" db="EMBL/GenBank/DDBJ databases">
        <title>Complete sequence of plasmid1 of Arthrobacter chlorophenolicus A6.</title>
        <authorList>
            <consortium name="US DOE Joint Genome Institute"/>
            <person name="Lucas S."/>
            <person name="Copeland A."/>
            <person name="Lapidus A."/>
            <person name="Glavina del Rio T."/>
            <person name="Tice H."/>
            <person name="Bruce D."/>
            <person name="Goodwin L."/>
            <person name="Pitluck S."/>
            <person name="Goltsman E."/>
            <person name="Clum A."/>
            <person name="Larimer F."/>
            <person name="Land M."/>
            <person name="Hauser L."/>
            <person name="Kyrpides N."/>
            <person name="Mikhailova N."/>
            <person name="Jansson J."/>
            <person name="Richardson P."/>
        </authorList>
    </citation>
    <scope>NUCLEOTIDE SEQUENCE [LARGE SCALE GENOMIC DNA]</scope>
    <source>
        <strain evidence="2">A6</strain>
        <plasmid evidence="2">pACHL01</plasmid>
    </source>
</reference>
<evidence type="ECO:0000313" key="3">
    <source>
        <dbReference type="Proteomes" id="UP000002505"/>
    </source>
</evidence>
<protein>
    <submittedName>
        <fullName evidence="2">Uncharacterized protein</fullName>
    </submittedName>
</protein>
<evidence type="ECO:0000256" key="1">
    <source>
        <dbReference type="SAM" id="Phobius"/>
    </source>
</evidence>
<dbReference type="Proteomes" id="UP000002505">
    <property type="component" value="Plasmid pACHL01"/>
</dbReference>
<feature type="transmembrane region" description="Helical" evidence="1">
    <location>
        <begin position="7"/>
        <end position="30"/>
    </location>
</feature>
<keyword evidence="1" id="KW-1133">Transmembrane helix</keyword>
<proteinExistence type="predicted"/>
<accession>B8HIF5</accession>
<sequence length="125" mass="14004">MAKTKPLLLVNVYTVSLAIIAVHCGWQLVFHWPVEWFAVSLLATLLLGDLGFTMAEHRRRDKADTSPTPAIIRNPRLIELALAEAHLAGLRATYKSGRISGHPEDNLWDIEDAEKHVRKLRSGTD</sequence>
<keyword evidence="2" id="KW-0614">Plasmid</keyword>
<dbReference type="KEGG" id="ach:Achl_4251"/>